<evidence type="ECO:0000256" key="4">
    <source>
        <dbReference type="ARBA" id="ARBA00022679"/>
    </source>
</evidence>
<dbReference type="KEGG" id="mhos:CXR34_07645"/>
<dbReference type="GO" id="GO:0047355">
    <property type="term" value="F:CDP-glycerol glycerophosphotransferase activity"/>
    <property type="evidence" value="ECO:0007669"/>
    <property type="project" value="InterPro"/>
</dbReference>
<dbReference type="InterPro" id="IPR043148">
    <property type="entry name" value="TagF_C"/>
</dbReference>
<keyword evidence="5" id="KW-0777">Teichoic acid biosynthesis</keyword>
<accession>A0A2K9DXH7</accession>
<dbReference type="InterPro" id="IPR007554">
    <property type="entry name" value="Glycerophosphate_synth"/>
</dbReference>
<dbReference type="SUPFAM" id="SSF53756">
    <property type="entry name" value="UDP-Glycosyltransferase/glycogen phosphorylase"/>
    <property type="match status" value="1"/>
</dbReference>
<evidence type="ECO:0000313" key="7">
    <source>
        <dbReference type="EMBL" id="AUG29343.1"/>
    </source>
</evidence>
<reference evidence="7 8" key="1">
    <citation type="submission" date="2017-12" db="EMBL/GenBank/DDBJ databases">
        <title>Isolation and characterization of estrogens degradatiion strain Microbacterium hominis SJTG1.</title>
        <authorList>
            <person name="Xiong W."/>
            <person name="Yin C."/>
            <person name="Zheng D."/>
            <person name="Liang R."/>
        </authorList>
    </citation>
    <scope>NUCLEOTIDE SEQUENCE [LARGE SCALE GENOMIC DNA]</scope>
    <source>
        <strain evidence="7 8">SJTG1</strain>
    </source>
</reference>
<proteinExistence type="inferred from homology"/>
<gene>
    <name evidence="7" type="ORF">CXR34_07645</name>
</gene>
<dbReference type="InterPro" id="IPR043149">
    <property type="entry name" value="TagF_N"/>
</dbReference>
<dbReference type="InterPro" id="IPR051612">
    <property type="entry name" value="Teichoic_Acid_Biosynth"/>
</dbReference>
<evidence type="ECO:0000256" key="6">
    <source>
        <dbReference type="ARBA" id="ARBA00023136"/>
    </source>
</evidence>
<dbReference type="RefSeq" id="WP_101306089.1">
    <property type="nucleotide sequence ID" value="NZ_CP025299.1"/>
</dbReference>
<evidence type="ECO:0000256" key="5">
    <source>
        <dbReference type="ARBA" id="ARBA00022944"/>
    </source>
</evidence>
<keyword evidence="6" id="KW-0472">Membrane</keyword>
<evidence type="ECO:0000313" key="8">
    <source>
        <dbReference type="Proteomes" id="UP000233276"/>
    </source>
</evidence>
<dbReference type="GO" id="GO:0005886">
    <property type="term" value="C:plasma membrane"/>
    <property type="evidence" value="ECO:0007669"/>
    <property type="project" value="UniProtKB-SubCell"/>
</dbReference>
<dbReference type="PANTHER" id="PTHR37316:SF3">
    <property type="entry name" value="TEICHOIC ACID GLYCEROL-PHOSPHATE TRANSFERASE"/>
    <property type="match status" value="1"/>
</dbReference>
<name>A0A2K9DXH7_9MICO</name>
<dbReference type="EMBL" id="CP025299">
    <property type="protein sequence ID" value="AUG29343.1"/>
    <property type="molecule type" value="Genomic_DNA"/>
</dbReference>
<dbReference type="Proteomes" id="UP000233276">
    <property type="component" value="Chromosome"/>
</dbReference>
<evidence type="ECO:0000256" key="1">
    <source>
        <dbReference type="ARBA" id="ARBA00004202"/>
    </source>
</evidence>
<dbReference type="Gene3D" id="3.40.50.11820">
    <property type="match status" value="1"/>
</dbReference>
<dbReference type="AlphaFoldDB" id="A0A2K9DXH7"/>
<keyword evidence="4 7" id="KW-0808">Transferase</keyword>
<dbReference type="GO" id="GO:0019350">
    <property type="term" value="P:teichoic acid biosynthetic process"/>
    <property type="evidence" value="ECO:0007669"/>
    <property type="project" value="UniProtKB-KW"/>
</dbReference>
<comment type="subcellular location">
    <subcellularLocation>
        <location evidence="1">Cell membrane</location>
        <topology evidence="1">Peripheral membrane protein</topology>
    </subcellularLocation>
</comment>
<evidence type="ECO:0000256" key="3">
    <source>
        <dbReference type="ARBA" id="ARBA00022475"/>
    </source>
</evidence>
<keyword evidence="3" id="KW-1003">Cell membrane</keyword>
<evidence type="ECO:0000256" key="2">
    <source>
        <dbReference type="ARBA" id="ARBA00010488"/>
    </source>
</evidence>
<sequence length="418" mass="44749">MASFSFGVGNARKLLRVPMYVGGRLATLLIPRSRDRWVFGCAWGVGDGAWALWEHARGEGVRAVWLTGSVRDDLQAQARGIPWTRKGSLRGFWVTARAGVIVITHGFGDVNRYAATGGVIVQLWHGIPLKRLGLDAPVTMQVTARRLPALVQRILTWVVTAAYRRAQSRIRVLPAASQLVRGRLESAFGLPSTRVPVTGEPRTDVLFAGDTDGRRARARTAVAEATGALGTARLILYAPTWRDGAPDPAVPTPAEADRLRALLTESDAVLLIRSHPHGAGAYARHAGERIRLLGADLVAEVTPLLPAIDVLITDYSSIVFDAALVPVPAVFLAPDLAAYARTRGFYGTFRDVAGEAPATTWDEAIAQTRAVLTDPAEHARRVAAARALSARVHDVADGGGSARVFGAIQAALAAERRS</sequence>
<protein>
    <submittedName>
        <fullName evidence="7">Glycosyl/glycerophosphate transferase</fullName>
    </submittedName>
</protein>
<organism evidence="7 8">
    <name type="scientific">Microbacterium hominis</name>
    <dbReference type="NCBI Taxonomy" id="162426"/>
    <lineage>
        <taxon>Bacteria</taxon>
        <taxon>Bacillati</taxon>
        <taxon>Actinomycetota</taxon>
        <taxon>Actinomycetes</taxon>
        <taxon>Micrococcales</taxon>
        <taxon>Microbacteriaceae</taxon>
        <taxon>Microbacterium</taxon>
    </lineage>
</organism>
<comment type="similarity">
    <text evidence="2">Belongs to the CDP-glycerol glycerophosphotransferase family.</text>
</comment>
<dbReference type="PANTHER" id="PTHR37316">
    <property type="entry name" value="TEICHOIC ACID GLYCEROL-PHOSPHATE PRIMASE"/>
    <property type="match status" value="1"/>
</dbReference>
<dbReference type="Pfam" id="PF04464">
    <property type="entry name" value="Glyphos_transf"/>
    <property type="match status" value="1"/>
</dbReference>
<dbReference type="Gene3D" id="3.40.50.12580">
    <property type="match status" value="1"/>
</dbReference>